<sequence length="147" mass="16367">MEQESQPYRFKISLRLTHPVAELCHCTSEFGMEPLRQWKVGDARTTPRGNPLEGLRSNSYWTVPLAISEKEDLEAALARIAQWLGEHDSFMLIHADSGGSAALFIGFFLESFNSGFLLEPSLLAKYSTLGVALDFDMYGPDDEPVAP</sequence>
<dbReference type="Pfam" id="PF14106">
    <property type="entry name" value="DUF4279"/>
    <property type="match status" value="1"/>
</dbReference>
<gene>
    <name evidence="1" type="ORF">INQ42_00660</name>
</gene>
<name>A0A7S6UKW1_9GAMM</name>
<dbReference type="EMBL" id="CP063657">
    <property type="protein sequence ID" value="QOW22176.1"/>
    <property type="molecule type" value="Genomic_DNA"/>
</dbReference>
<organism evidence="1 2">
    <name type="scientific">Novilysobacter avium</name>
    <dbReference type="NCBI Taxonomy" id="2781023"/>
    <lineage>
        <taxon>Bacteria</taxon>
        <taxon>Pseudomonadati</taxon>
        <taxon>Pseudomonadota</taxon>
        <taxon>Gammaproteobacteria</taxon>
        <taxon>Lysobacterales</taxon>
        <taxon>Lysobacteraceae</taxon>
        <taxon>Novilysobacter</taxon>
    </lineage>
</organism>
<protein>
    <submittedName>
        <fullName evidence="1">DUF4279 domain-containing protein</fullName>
    </submittedName>
</protein>
<dbReference type="InterPro" id="IPR025459">
    <property type="entry name" value="DUF4279"/>
</dbReference>
<evidence type="ECO:0000313" key="1">
    <source>
        <dbReference type="EMBL" id="QOW22176.1"/>
    </source>
</evidence>
<reference evidence="1 2" key="1">
    <citation type="submission" date="2020-10" db="EMBL/GenBank/DDBJ databases">
        <title>complete genome sequencing of Lysobacter sp. H23M41.</title>
        <authorList>
            <person name="Bae J.-W."/>
            <person name="Lee S.-Y."/>
        </authorList>
    </citation>
    <scope>NUCLEOTIDE SEQUENCE [LARGE SCALE GENOMIC DNA]</scope>
    <source>
        <strain evidence="1 2">H23M41</strain>
    </source>
</reference>
<keyword evidence="2" id="KW-1185">Reference proteome</keyword>
<proteinExistence type="predicted"/>
<evidence type="ECO:0000313" key="2">
    <source>
        <dbReference type="Proteomes" id="UP000593932"/>
    </source>
</evidence>
<dbReference type="Proteomes" id="UP000593932">
    <property type="component" value="Chromosome"/>
</dbReference>
<accession>A0A7S6UKW1</accession>